<gene>
    <name evidence="1" type="ORF">ABVT43_10930</name>
</gene>
<keyword evidence="2" id="KW-1185">Reference proteome</keyword>
<name>A0ABV2BUM2_9GAMM</name>
<evidence type="ECO:0000313" key="1">
    <source>
        <dbReference type="EMBL" id="MET1255639.1"/>
    </source>
</evidence>
<dbReference type="RefSeq" id="WP_353896225.1">
    <property type="nucleotide sequence ID" value="NZ_JBEVCJ010000012.1"/>
</dbReference>
<dbReference type="EMBL" id="JBEVCJ010000012">
    <property type="protein sequence ID" value="MET1255639.1"/>
    <property type="molecule type" value="Genomic_DNA"/>
</dbReference>
<dbReference type="SUPFAM" id="SSF56935">
    <property type="entry name" value="Porins"/>
    <property type="match status" value="1"/>
</dbReference>
<accession>A0ABV2BUM2</accession>
<sequence length="698" mass="79277">MQIVLKKNNLFKVGYCLLLPVVSLLLSGKSNKVMAAVQTQNELVQLAEETYLPDFFTSYAPQTALDMVMRLPGFELKLDDDAVRGFGATAGNVLIDGIRPPSKSGGIKNALLRIPASQVAKIIVVRGATSTGDAAGQSVIANIYRVNNQSVKRWQLGVGKTSGEQAINPQMEFNGSKPIANWQSAFKLNAIKEQLPRDATTETFDQSMSLVEKQAEKRPSELNEVFISGDASRTIDKNSWQLTAQLGWSQFIPETKRWIDRLPANNQPSESQYTNNYRDSQYYTGEVGVDWSHQYADWTFRLLGLANWQNWFVDAFSATEIPAGVFDSGNQLRFDEHKRESVVRTVWQHADKQGPTSEYGIEVAYNRMTSQLKLDAINETFTPINRLRNTDAFVEEFRGEGFVNYTWSLDAMVIKAGLATEFSSISVSGDARHQQNLHFWKPSFAINYNATPTLQYRFNLEHSVGQLDFSDFAASADLVEERQISGNEKLQPDQKTRLSVSLDYRFAEKGAFSFEIYHNWHKDVLEQILLTPEIQALGNAGSGQSWGAKMTSNLPLERWIPGGALELNADWMDSSFDDPITGQTRVLTDFISPDIVIDFRQDLSVLRWGIGYTAYKVYRDYYADEFDYLKNKPMWFAFAEKSFGQNLTLRLEIENVNDFRQYRERKRYSGNRADSAYWLEKTQRERGETIKLLISGEF</sequence>
<dbReference type="Proteomes" id="UP001548189">
    <property type="component" value="Unassembled WGS sequence"/>
</dbReference>
<evidence type="ECO:0000313" key="2">
    <source>
        <dbReference type="Proteomes" id="UP001548189"/>
    </source>
</evidence>
<reference evidence="1 2" key="1">
    <citation type="submission" date="2024-06" db="EMBL/GenBank/DDBJ databases">
        <authorList>
            <person name="Li F."/>
        </authorList>
    </citation>
    <scope>NUCLEOTIDE SEQUENCE [LARGE SCALE GENOMIC DNA]</scope>
    <source>
        <strain evidence="1 2">GXAS 311</strain>
    </source>
</reference>
<proteinExistence type="predicted"/>
<protein>
    <recommendedName>
        <fullName evidence="3">TonB-dependent receptor</fullName>
    </recommendedName>
</protein>
<organism evidence="1 2">
    <name type="scientific">Aliikangiella maris</name>
    <dbReference type="NCBI Taxonomy" id="3162458"/>
    <lineage>
        <taxon>Bacteria</taxon>
        <taxon>Pseudomonadati</taxon>
        <taxon>Pseudomonadota</taxon>
        <taxon>Gammaproteobacteria</taxon>
        <taxon>Oceanospirillales</taxon>
        <taxon>Pleioneaceae</taxon>
        <taxon>Aliikangiella</taxon>
    </lineage>
</organism>
<evidence type="ECO:0008006" key="3">
    <source>
        <dbReference type="Google" id="ProtNLM"/>
    </source>
</evidence>
<comment type="caution">
    <text evidence="1">The sequence shown here is derived from an EMBL/GenBank/DDBJ whole genome shotgun (WGS) entry which is preliminary data.</text>
</comment>